<evidence type="ECO:0008006" key="5">
    <source>
        <dbReference type="Google" id="ProtNLM"/>
    </source>
</evidence>
<sequence>MSYLNKRLSLVAVACAFASTHAFAEDSSLTNPNISAVLDGFYQTGDRGLGGREEGFGLGETELAISANIDDMFYGKVTAILESHDGETEIELEEAFIQTMGLPAGLGIRAGRFLSDVGYLNNQHLHTDSFVDRPGAYRAFMGNHYFDDGVRLTYVAPTDLYWTMGVEVFKGDKMRAADMYEEHEEEGHDEEEHEEHGPREYDTVGVYSAFTKFGGDIGNSSSWQVGLSYLYNANGKVMVVEGEEEEGHADEEHDHEGHTHSASYTGENTYIADFVYKWAPNGNYKYQHLTVSGEYFRVTDTFSFEEGDHGHEEEDHDHEESHGDDYFEGWYLSGVYQFSPHWSAGVRYGEVDTYELHGDHLDPQKLKETELSLAWHHSHFSTVRLQYTNQKGTNFDGFEDDNIVSLQYVMTLGAHGAHQF</sequence>
<reference evidence="3 4" key="1">
    <citation type="submission" date="2022-01" db="EMBL/GenBank/DDBJ databases">
        <title>Whole genome-based taxonomy of the Shewanellaceae.</title>
        <authorList>
            <person name="Martin-Rodriguez A.J."/>
        </authorList>
    </citation>
    <scope>NUCLEOTIDE SEQUENCE [LARGE SCALE GENOMIC DNA]</scope>
    <source>
        <strain evidence="3 4">DSM 24955</strain>
    </source>
</reference>
<dbReference type="SUPFAM" id="SSF56935">
    <property type="entry name" value="Porins"/>
    <property type="match status" value="1"/>
</dbReference>
<organism evidence="3 4">
    <name type="scientific">Shewanella electrodiphila</name>
    <dbReference type="NCBI Taxonomy" id="934143"/>
    <lineage>
        <taxon>Bacteria</taxon>
        <taxon>Pseudomonadati</taxon>
        <taxon>Pseudomonadota</taxon>
        <taxon>Gammaproteobacteria</taxon>
        <taxon>Alteromonadales</taxon>
        <taxon>Shewanellaceae</taxon>
        <taxon>Shewanella</taxon>
    </lineage>
</organism>
<dbReference type="InterPro" id="IPR023614">
    <property type="entry name" value="Porin_dom_sf"/>
</dbReference>
<evidence type="ECO:0000313" key="4">
    <source>
        <dbReference type="Proteomes" id="UP001202134"/>
    </source>
</evidence>
<feature type="region of interest" description="Disordered" evidence="1">
    <location>
        <begin position="243"/>
        <end position="263"/>
    </location>
</feature>
<comment type="caution">
    <text evidence="3">The sequence shown here is derived from an EMBL/GenBank/DDBJ whole genome shotgun (WGS) entry which is preliminary data.</text>
</comment>
<keyword evidence="2" id="KW-0732">Signal</keyword>
<dbReference type="RefSeq" id="WP_248956292.1">
    <property type="nucleotide sequence ID" value="NZ_JAKIKU010000008.1"/>
</dbReference>
<feature type="chain" id="PRO_5046427770" description="Zinc-regulated TonB-dependent outer membrane receptor" evidence="2">
    <location>
        <begin position="25"/>
        <end position="420"/>
    </location>
</feature>
<dbReference type="EMBL" id="JAKIKU010000008">
    <property type="protein sequence ID" value="MCL1046706.1"/>
    <property type="molecule type" value="Genomic_DNA"/>
</dbReference>
<keyword evidence="4" id="KW-1185">Reference proteome</keyword>
<evidence type="ECO:0000313" key="3">
    <source>
        <dbReference type="EMBL" id="MCL1046706.1"/>
    </source>
</evidence>
<dbReference type="Proteomes" id="UP001202134">
    <property type="component" value="Unassembled WGS sequence"/>
</dbReference>
<dbReference type="Gene3D" id="2.40.160.10">
    <property type="entry name" value="Porin"/>
    <property type="match status" value="1"/>
</dbReference>
<evidence type="ECO:0000256" key="1">
    <source>
        <dbReference type="SAM" id="MobiDB-lite"/>
    </source>
</evidence>
<name>A0ABT0KT39_9GAMM</name>
<gene>
    <name evidence="3" type="ORF">L2737_15440</name>
</gene>
<proteinExistence type="predicted"/>
<evidence type="ECO:0000256" key="2">
    <source>
        <dbReference type="SAM" id="SignalP"/>
    </source>
</evidence>
<accession>A0ABT0KT39</accession>
<feature type="signal peptide" evidence="2">
    <location>
        <begin position="1"/>
        <end position="24"/>
    </location>
</feature>
<feature type="compositionally biased region" description="Basic and acidic residues" evidence="1">
    <location>
        <begin position="250"/>
        <end position="259"/>
    </location>
</feature>
<protein>
    <recommendedName>
        <fullName evidence="5">Zinc-regulated TonB-dependent outer membrane receptor</fullName>
    </recommendedName>
</protein>